<dbReference type="Pfam" id="PF13426">
    <property type="entry name" value="PAS_9"/>
    <property type="match status" value="1"/>
</dbReference>
<keyword evidence="2" id="KW-1133">Transmembrane helix</keyword>
<evidence type="ECO:0000256" key="1">
    <source>
        <dbReference type="SAM" id="MobiDB-lite"/>
    </source>
</evidence>
<feature type="transmembrane region" description="Helical" evidence="2">
    <location>
        <begin position="171"/>
        <end position="194"/>
    </location>
</feature>
<feature type="compositionally biased region" description="Gly residues" evidence="1">
    <location>
        <begin position="831"/>
        <end position="844"/>
    </location>
</feature>
<dbReference type="EMBL" id="CDSF01000084">
    <property type="protein sequence ID" value="CEO98419.1"/>
    <property type="molecule type" value="Genomic_DNA"/>
</dbReference>
<evidence type="ECO:0000313" key="6">
    <source>
        <dbReference type="Proteomes" id="UP000039324"/>
    </source>
</evidence>
<feature type="transmembrane region" description="Helical" evidence="2">
    <location>
        <begin position="1118"/>
        <end position="1137"/>
    </location>
</feature>
<feature type="transmembrane region" description="Helical" evidence="2">
    <location>
        <begin position="270"/>
        <end position="289"/>
    </location>
</feature>
<protein>
    <recommendedName>
        <fullName evidence="3">PAS domain-containing protein</fullName>
    </recommendedName>
</protein>
<name>A0A0G4ITD8_PLABS</name>
<dbReference type="OrthoDB" id="542352at2759"/>
<dbReference type="Pfam" id="PF25474">
    <property type="entry name" value="TPR_TmcB"/>
    <property type="match status" value="1"/>
</dbReference>
<dbReference type="EMBL" id="OVEO01000002">
    <property type="protein sequence ID" value="SPQ94504.1"/>
    <property type="molecule type" value="Genomic_DNA"/>
</dbReference>
<dbReference type="PANTHER" id="PTHR31600">
    <property type="entry name" value="TINY MACROCYSTS PROTEIN B-RELATED"/>
    <property type="match status" value="1"/>
</dbReference>
<feature type="transmembrane region" description="Helical" evidence="2">
    <location>
        <begin position="236"/>
        <end position="258"/>
    </location>
</feature>
<gene>
    <name evidence="4" type="ORF">PBRA_006533</name>
    <name evidence="5" type="ORF">PLBR_LOCUS1719</name>
</gene>
<feature type="transmembrane region" description="Helical" evidence="2">
    <location>
        <begin position="301"/>
        <end position="320"/>
    </location>
</feature>
<organism evidence="4 6">
    <name type="scientific">Plasmodiophora brassicae</name>
    <name type="common">Clubroot disease agent</name>
    <dbReference type="NCBI Taxonomy" id="37360"/>
    <lineage>
        <taxon>Eukaryota</taxon>
        <taxon>Sar</taxon>
        <taxon>Rhizaria</taxon>
        <taxon>Endomyxa</taxon>
        <taxon>Phytomyxea</taxon>
        <taxon>Plasmodiophorida</taxon>
        <taxon>Plasmodiophoridae</taxon>
        <taxon>Plasmodiophora</taxon>
    </lineage>
</organism>
<sequence>MATSGNDLSETAKLGNESGIAESLKHLGANAFAFSYALSLHANRSSLDALWIVAYVVEAVQMCHFVFPLDSGNLVWAHNDTKWLRELCAVFGRVLVDGIVAARYSPIVVSLIVISITVASLAVVINNDLGASVLVQTVLRSVLVLVSTVLYVPFLDVLIASSRTSTASSGASAVLSVFSSAIMITVATVSVVVLSPIDLKAKSIVSRPTQRVELAYLLLKAAFVVAGALSSSANNYLLLVLTALGGPATVTYLYMWILPDYSRRLTFVRGSLLWVQVWVGIVFVVAVAIDNPLSSGPLYMLLAGLPIVIGGAVVLITMRISQIEAVPVDRIQDAYEIDLKCRLVLQKAEKAAREAYQQWTLSKLNEDATEEEIFNLTSDRSVEEDTAAPFYAEAKSIMEAGLSKFPTSVYLQIRAAILHFRFLDIKYVGYDHLGRAAALESAVDYDFLVYRTQRDIERFILESEANREVVDFNRYTAHLATGERYEESLTKSLTLFWGELRQPTPDTNLLRTLGEAISSDEHAARAAYKDMFRIHSRSVSSLRRFARFLVDLGHDPDSGRALEERASTLEKAEDARSHDQSFRSTLFSDRSAIVVISGDPRTLCQITNVNDAAEALFGMSRSALVGKMVDIFIPEPIARVHTAMVRANASGAKSRVLDRRRKVVFLKRNGLIADAALYVKMFVESNGVSLSYLGIVTMMNEEDAQIIVDGRDGLVTAVSQTALDLFGITKEAVDAREIFIRNLIPDYDDKRVAFESDESSIDEDSAGIDMTLTINGVVTNVQGRFDQLPIGGGHFAEVVRIRYRRLHAPADAHSPMPTSSNPDAIDEKGSEGGGASITSPGGGTECRHVPMDNESITIDRIFAGGHGVSSVQQAVTTNLDKKEATVISGTTGSSGTAASSSVSMLLTNLNRRGKALDATLSSFRRVYRVAVLIIMGIMTSVFVVQYTSFDTYNKHLTLLNAAVTRRTNLMQIAYNAQSLMFMSQGIQLPFATESIARANLVNNAISLIQSDDFIHSSLSIGSATLNTESTATVGLNTRVGSSNVVVTQLVHQACSYVAGKAQIAATTPLNQLGPGSDLIYTLVMSVRGDSSMLALLNTTANGLSGEGKAALALANDGFIIMAVAALVLIIGILWTLLRPLVKAIDRDEDQIIGFFLEISTDKVAMLEKKLQDRLDQRSVGGDNEDDLHDALEYNEAVGIGPVAQAAAGGADDLSDHSDDQDKNAGSKTGVQAMSGKTPAKNESVGKRRELSNRDTMSLRQAVLALKMYFLVIVVAAYIAAVLGAIIYAPAPTELLDSGCNDLNFVGMRVMQTILMMTSVRALGAGTGGPTANAFGYQYADVMREMDVLKNHQRLFLFGFPGYAEPGILNRKHFDQSRMTIWVFDACSGWVTTNGVDYNGCRAFNHGMMTAGLQAALRSVMLLIQQSAHRFDTIQQAYAKNVVQQGPLQFGFYSLMTPSAINATFRTPTFATSTVAVFQYLVPAMTNVGNKVKVLVNTQVASLQSLQITLYVLVMVAIVLSYAFVFEPLIRELDANIKRTRSLLMLIPPDVMDQVPSLKEYIRRQLDR</sequence>
<dbReference type="SMART" id="SM00091">
    <property type="entry name" value="PAS"/>
    <property type="match status" value="2"/>
</dbReference>
<evidence type="ECO:0000313" key="7">
    <source>
        <dbReference type="Proteomes" id="UP000290189"/>
    </source>
</evidence>
<reference evidence="4 6" key="1">
    <citation type="submission" date="2015-02" db="EMBL/GenBank/DDBJ databases">
        <authorList>
            <person name="Chooi Y.-H."/>
        </authorList>
    </citation>
    <scope>NUCLEOTIDE SEQUENCE [LARGE SCALE GENOMIC DNA]</scope>
    <source>
        <strain evidence="4">E3</strain>
    </source>
</reference>
<reference evidence="5 7" key="2">
    <citation type="submission" date="2018-03" db="EMBL/GenBank/DDBJ databases">
        <authorList>
            <person name="Fogelqvist J."/>
        </authorList>
    </citation>
    <scope>NUCLEOTIDE SEQUENCE [LARGE SCALE GENOMIC DNA]</scope>
</reference>
<proteinExistence type="predicted"/>
<keyword evidence="5" id="KW-0496">Mitochondrion</keyword>
<dbReference type="SUPFAM" id="SSF55785">
    <property type="entry name" value="PYP-like sensor domain (PAS domain)"/>
    <property type="match status" value="1"/>
</dbReference>
<dbReference type="InterPro" id="IPR057352">
    <property type="entry name" value="TPR_TmcB/C"/>
</dbReference>
<dbReference type="CDD" id="cd00130">
    <property type="entry name" value="PAS"/>
    <property type="match status" value="1"/>
</dbReference>
<accession>A0A0G4ITD8</accession>
<feature type="domain" description="PAS" evidence="3">
    <location>
        <begin position="578"/>
        <end position="651"/>
    </location>
</feature>
<feature type="region of interest" description="Disordered" evidence="1">
    <location>
        <begin position="810"/>
        <end position="849"/>
    </location>
</feature>
<dbReference type="Gene3D" id="3.30.450.20">
    <property type="entry name" value="PAS domain"/>
    <property type="match status" value="1"/>
</dbReference>
<dbReference type="InterPro" id="IPR000014">
    <property type="entry name" value="PAS"/>
</dbReference>
<dbReference type="OMA" id="VTWIANI"/>
<evidence type="ECO:0000256" key="2">
    <source>
        <dbReference type="SAM" id="Phobius"/>
    </source>
</evidence>
<keyword evidence="2" id="KW-0812">Transmembrane</keyword>
<keyword evidence="2" id="KW-0472">Membrane</keyword>
<evidence type="ECO:0000259" key="3">
    <source>
        <dbReference type="PROSITE" id="PS50112"/>
    </source>
</evidence>
<dbReference type="Proteomes" id="UP000039324">
    <property type="component" value="Unassembled WGS sequence"/>
</dbReference>
<feature type="transmembrane region" description="Helical" evidence="2">
    <location>
        <begin position="929"/>
        <end position="949"/>
    </location>
</feature>
<geneLocation type="mitochondrion" evidence="5"/>
<feature type="transmembrane region" description="Helical" evidence="2">
    <location>
        <begin position="1507"/>
        <end position="1529"/>
    </location>
</feature>
<dbReference type="InterPro" id="IPR052994">
    <property type="entry name" value="Tiny_macrocysts_regulators"/>
</dbReference>
<dbReference type="PANTHER" id="PTHR31600:SF2">
    <property type="entry name" value="GAMETE ENRICHED GENE 10 PROTEIN-RELATED"/>
    <property type="match status" value="1"/>
</dbReference>
<keyword evidence="6" id="KW-1185">Reference proteome</keyword>
<feature type="region of interest" description="Disordered" evidence="1">
    <location>
        <begin position="1207"/>
        <end position="1251"/>
    </location>
</feature>
<evidence type="ECO:0000313" key="4">
    <source>
        <dbReference type="EMBL" id="CEO98419.1"/>
    </source>
</evidence>
<feature type="transmembrane region" description="Helical" evidence="2">
    <location>
        <begin position="1267"/>
        <end position="1290"/>
    </location>
</feature>
<dbReference type="Proteomes" id="UP000290189">
    <property type="component" value="Unassembled WGS sequence"/>
</dbReference>
<feature type="compositionally biased region" description="Basic and acidic residues" evidence="1">
    <location>
        <begin position="1213"/>
        <end position="1224"/>
    </location>
</feature>
<dbReference type="NCBIfam" id="TIGR00229">
    <property type="entry name" value="sensory_box"/>
    <property type="match status" value="1"/>
</dbReference>
<feature type="transmembrane region" description="Helical" evidence="2">
    <location>
        <begin position="137"/>
        <end position="159"/>
    </location>
</feature>
<dbReference type="InterPro" id="IPR035965">
    <property type="entry name" value="PAS-like_dom_sf"/>
</dbReference>
<dbReference type="PROSITE" id="PS50112">
    <property type="entry name" value="PAS"/>
    <property type="match status" value="1"/>
</dbReference>
<feature type="transmembrane region" description="Helical" evidence="2">
    <location>
        <begin position="104"/>
        <end position="125"/>
    </location>
</feature>
<feature type="transmembrane region" description="Helical" evidence="2">
    <location>
        <begin position="214"/>
        <end position="230"/>
    </location>
</feature>
<evidence type="ECO:0000313" key="5">
    <source>
        <dbReference type="EMBL" id="SPQ94504.1"/>
    </source>
</evidence>